<evidence type="ECO:0000313" key="3">
    <source>
        <dbReference type="EMBL" id="CAL7939909.1"/>
    </source>
</evidence>
<evidence type="ECO:0000313" key="4">
    <source>
        <dbReference type="Proteomes" id="UP001642520"/>
    </source>
</evidence>
<evidence type="ECO:0000256" key="1">
    <source>
        <dbReference type="PROSITE-ProRule" id="PRU00042"/>
    </source>
</evidence>
<sequence>MLLSAAQRDARLYRSFVPSNTRYPCVNCTSVFGQKRSLLTHLRYECGQPPRFKCPYCDLISKKTSNIQKHIRRKHEGNAVYVQDIYRLPDLAV</sequence>
<reference evidence="3 4" key="1">
    <citation type="submission" date="2024-08" db="EMBL/GenBank/DDBJ databases">
        <authorList>
            <person name="Will J Nash"/>
            <person name="Angela Man"/>
            <person name="Seanna McTaggart"/>
            <person name="Kendall Baker"/>
            <person name="Tom Barker"/>
            <person name="Leah Catchpole"/>
            <person name="Alex Durrant"/>
            <person name="Karim Gharbi"/>
            <person name="Naomi Irish"/>
            <person name="Gemy Kaithakottil"/>
            <person name="Debby Ku"/>
            <person name="Aaliyah Providence"/>
            <person name="Felix Shaw"/>
            <person name="David Swarbreck"/>
            <person name="Chris Watkins"/>
            <person name="Ann M. McCartney"/>
            <person name="Giulio Formenti"/>
            <person name="Alice Mouton"/>
            <person name="Noel Vella"/>
            <person name="Bjorn M von Reumont"/>
            <person name="Adriana Vella"/>
            <person name="Wilfried Haerty"/>
        </authorList>
    </citation>
    <scope>NUCLEOTIDE SEQUENCE [LARGE SCALE GENOMIC DNA]</scope>
</reference>
<feature type="domain" description="C2H2-type" evidence="2">
    <location>
        <begin position="23"/>
        <end position="50"/>
    </location>
</feature>
<comment type="caution">
    <text evidence="3">The sequence shown here is derived from an EMBL/GenBank/DDBJ whole genome shotgun (WGS) entry which is preliminary data.</text>
</comment>
<dbReference type="SUPFAM" id="SSF57667">
    <property type="entry name" value="beta-beta-alpha zinc fingers"/>
    <property type="match status" value="1"/>
</dbReference>
<dbReference type="Pfam" id="PF13909">
    <property type="entry name" value="zf-H2C2_5"/>
    <property type="match status" value="1"/>
</dbReference>
<dbReference type="EMBL" id="CAXAJV020001290">
    <property type="protein sequence ID" value="CAL7939909.1"/>
    <property type="molecule type" value="Genomic_DNA"/>
</dbReference>
<keyword evidence="1" id="KW-0479">Metal-binding</keyword>
<feature type="domain" description="C2H2-type" evidence="2">
    <location>
        <begin position="52"/>
        <end position="80"/>
    </location>
</feature>
<dbReference type="Proteomes" id="UP001642520">
    <property type="component" value="Unassembled WGS sequence"/>
</dbReference>
<proteinExistence type="predicted"/>
<protein>
    <recommendedName>
        <fullName evidence="2">C2H2-type domain-containing protein</fullName>
    </recommendedName>
</protein>
<dbReference type="PROSITE" id="PS50157">
    <property type="entry name" value="ZINC_FINGER_C2H2_2"/>
    <property type="match status" value="2"/>
</dbReference>
<dbReference type="InterPro" id="IPR013087">
    <property type="entry name" value="Znf_C2H2_type"/>
</dbReference>
<dbReference type="Gene3D" id="3.30.160.60">
    <property type="entry name" value="Classic Zinc Finger"/>
    <property type="match status" value="1"/>
</dbReference>
<keyword evidence="1" id="KW-0862">Zinc</keyword>
<accession>A0ABP1NFW1</accession>
<evidence type="ECO:0000259" key="2">
    <source>
        <dbReference type="PROSITE" id="PS50157"/>
    </source>
</evidence>
<gene>
    <name evidence="3" type="ORF">XYLVIOL_LOCUS4214</name>
</gene>
<dbReference type="InterPro" id="IPR036236">
    <property type="entry name" value="Znf_C2H2_sf"/>
</dbReference>
<dbReference type="SMART" id="SM00355">
    <property type="entry name" value="ZnF_C2H2"/>
    <property type="match status" value="2"/>
</dbReference>
<keyword evidence="1" id="KW-0863">Zinc-finger</keyword>
<keyword evidence="4" id="KW-1185">Reference proteome</keyword>
<organism evidence="3 4">
    <name type="scientific">Xylocopa violacea</name>
    <name type="common">Violet carpenter bee</name>
    <name type="synonym">Apis violacea</name>
    <dbReference type="NCBI Taxonomy" id="135666"/>
    <lineage>
        <taxon>Eukaryota</taxon>
        <taxon>Metazoa</taxon>
        <taxon>Ecdysozoa</taxon>
        <taxon>Arthropoda</taxon>
        <taxon>Hexapoda</taxon>
        <taxon>Insecta</taxon>
        <taxon>Pterygota</taxon>
        <taxon>Neoptera</taxon>
        <taxon>Endopterygota</taxon>
        <taxon>Hymenoptera</taxon>
        <taxon>Apocrita</taxon>
        <taxon>Aculeata</taxon>
        <taxon>Apoidea</taxon>
        <taxon>Anthophila</taxon>
        <taxon>Apidae</taxon>
        <taxon>Xylocopa</taxon>
        <taxon>Xylocopa</taxon>
    </lineage>
</organism>
<name>A0ABP1NFW1_XYLVO</name>